<evidence type="ECO:0000256" key="13">
    <source>
        <dbReference type="ARBA" id="ARBA00042844"/>
    </source>
</evidence>
<dbReference type="InterPro" id="IPR006145">
    <property type="entry name" value="PsdUridine_synth_RsuA/RluA"/>
</dbReference>
<comment type="catalytic activity">
    <reaction evidence="6">
        <text>uridine(746) in 23S rRNA = pseudouridine(746) in 23S rRNA</text>
        <dbReference type="Rhea" id="RHEA:42548"/>
        <dbReference type="Rhea" id="RHEA-COMP:10109"/>
        <dbReference type="Rhea" id="RHEA-COMP:10110"/>
        <dbReference type="ChEBI" id="CHEBI:65314"/>
        <dbReference type="ChEBI" id="CHEBI:65315"/>
        <dbReference type="EC" id="5.4.99.29"/>
    </reaction>
</comment>
<dbReference type="InterPro" id="IPR006224">
    <property type="entry name" value="PsdUridine_synth_RluA-like_CS"/>
</dbReference>
<reference evidence="17" key="2">
    <citation type="submission" date="2023-01" db="EMBL/GenBank/DDBJ databases">
        <title>Draft genome sequence of Sneathiella chinensis strain NBRC 103408.</title>
        <authorList>
            <person name="Sun Q."/>
            <person name="Mori K."/>
        </authorList>
    </citation>
    <scope>NUCLEOTIDE SEQUENCE</scope>
    <source>
        <strain evidence="17">NBRC 103408</strain>
    </source>
</reference>
<dbReference type="PANTHER" id="PTHR21600">
    <property type="entry name" value="MITOCHONDRIAL RNA PSEUDOURIDINE SYNTHASE"/>
    <property type="match status" value="1"/>
</dbReference>
<comment type="caution">
    <text evidence="17">The sequence shown here is derived from an EMBL/GenBank/DDBJ whole genome shotgun (WGS) entry which is preliminary data.</text>
</comment>
<dbReference type="InterPro" id="IPR050188">
    <property type="entry name" value="RluA_PseudoU_synthase"/>
</dbReference>
<sequence>MHVYSPPLSPYLDVVYEDEHLLVADKQSGLLTVPGRGPEKQDCLVSRVAETRPGANAVHRLDMETSGLVVIALNKESHGRISRQFQERKVWKRYTAWIAGTPMEREGRIDLPLICDWPNRPRQMVDHDIGKTAITDWQVEETHADRTRVTLKPVTGRSHQLRVHMMELGHPILGDRLYAPDDIQALSPRLMLHADALTFRHPATGQELQFTAPSTLLPNGPSETPNA</sequence>
<keyword evidence="3" id="KW-0819">tRNA processing</keyword>
<evidence type="ECO:0000256" key="11">
    <source>
        <dbReference type="ARBA" id="ARBA00041266"/>
    </source>
</evidence>
<dbReference type="Proteomes" id="UP001161409">
    <property type="component" value="Unassembled WGS sequence"/>
</dbReference>
<protein>
    <recommendedName>
        <fullName evidence="10">Dual-specificity RNA pseudouridine synthase RluA</fullName>
        <ecNumber evidence="8">5.4.99.28</ecNumber>
        <ecNumber evidence="9">5.4.99.29</ecNumber>
    </recommendedName>
    <alternativeName>
        <fullName evidence="11">23S rRNA pseudouridine(746) synthase</fullName>
    </alternativeName>
    <alternativeName>
        <fullName evidence="14">Ribosomal large subunit pseudouridine synthase A</fullName>
    </alternativeName>
    <alternativeName>
        <fullName evidence="13">rRNA pseudouridylate synthase A</fullName>
    </alternativeName>
    <alternativeName>
        <fullName evidence="15">rRNA-uridine isomerase A</fullName>
    </alternativeName>
    <alternativeName>
        <fullName evidence="12">tRNA pseudouridine(32) synthase</fullName>
    </alternativeName>
</protein>
<evidence type="ECO:0000313" key="17">
    <source>
        <dbReference type="EMBL" id="GLQ06965.1"/>
    </source>
</evidence>
<evidence type="ECO:0000256" key="6">
    <source>
        <dbReference type="ARBA" id="ARBA00036916"/>
    </source>
</evidence>
<dbReference type="CDD" id="cd02869">
    <property type="entry name" value="PseudoU_synth_RluA_like"/>
    <property type="match status" value="1"/>
</dbReference>
<keyword evidence="4" id="KW-0413">Isomerase</keyword>
<dbReference type="PROSITE" id="PS01129">
    <property type="entry name" value="PSI_RLU"/>
    <property type="match status" value="1"/>
</dbReference>
<evidence type="ECO:0000259" key="16">
    <source>
        <dbReference type="Pfam" id="PF00849"/>
    </source>
</evidence>
<evidence type="ECO:0000256" key="1">
    <source>
        <dbReference type="ARBA" id="ARBA00010876"/>
    </source>
</evidence>
<feature type="domain" description="Pseudouridine synthase RsuA/RluA-like" evidence="16">
    <location>
        <begin position="20"/>
        <end position="165"/>
    </location>
</feature>
<evidence type="ECO:0000256" key="10">
    <source>
        <dbReference type="ARBA" id="ARBA00039988"/>
    </source>
</evidence>
<accession>A0ABQ5U5K9</accession>
<keyword evidence="2" id="KW-0698">rRNA processing</keyword>
<keyword evidence="18" id="KW-1185">Reference proteome</keyword>
<evidence type="ECO:0000256" key="14">
    <source>
        <dbReference type="ARBA" id="ARBA00042883"/>
    </source>
</evidence>
<evidence type="ECO:0000256" key="9">
    <source>
        <dbReference type="ARBA" id="ARBA00038945"/>
    </source>
</evidence>
<evidence type="ECO:0000256" key="15">
    <source>
        <dbReference type="ARBA" id="ARBA00043143"/>
    </source>
</evidence>
<dbReference type="EC" id="5.4.99.29" evidence="9"/>
<dbReference type="RefSeq" id="WP_206374560.1">
    <property type="nucleotide sequence ID" value="NZ_BSNF01000008.1"/>
</dbReference>
<name>A0ABQ5U5K9_9PROT</name>
<dbReference type="PANTHER" id="PTHR21600:SF91">
    <property type="entry name" value="DUAL-SPECIFICITY RNA PSEUDOURIDINE SYNTHASE RLUA"/>
    <property type="match status" value="1"/>
</dbReference>
<dbReference type="Gene3D" id="3.30.2350.10">
    <property type="entry name" value="Pseudouridine synthase"/>
    <property type="match status" value="1"/>
</dbReference>
<evidence type="ECO:0000256" key="5">
    <source>
        <dbReference type="ARBA" id="ARBA00036184"/>
    </source>
</evidence>
<comment type="function">
    <text evidence="7">Dual specificity enzyme that catalyzes the synthesis of pseudouridine from uracil-746 in 23S ribosomal RNA and from uracil-32 in the anticodon stem and loop of transfer RNAs.</text>
</comment>
<proteinExistence type="inferred from homology"/>
<dbReference type="SUPFAM" id="SSF55120">
    <property type="entry name" value="Pseudouridine synthase"/>
    <property type="match status" value="1"/>
</dbReference>
<comment type="catalytic activity">
    <reaction evidence="5">
        <text>uridine(32) in tRNA = pseudouridine(32) in tRNA</text>
        <dbReference type="Rhea" id="RHEA:42544"/>
        <dbReference type="Rhea" id="RHEA-COMP:10107"/>
        <dbReference type="Rhea" id="RHEA-COMP:10108"/>
        <dbReference type="ChEBI" id="CHEBI:65314"/>
        <dbReference type="ChEBI" id="CHEBI:65315"/>
        <dbReference type="EC" id="5.4.99.28"/>
    </reaction>
</comment>
<reference evidence="17" key="1">
    <citation type="journal article" date="2014" name="Int. J. Syst. Evol. Microbiol.">
        <title>Complete genome of a new Firmicutes species belonging to the dominant human colonic microbiota ('Ruminococcus bicirculans') reveals two chromosomes and a selective capacity to utilize plant glucans.</title>
        <authorList>
            <consortium name="NISC Comparative Sequencing Program"/>
            <person name="Wegmann U."/>
            <person name="Louis P."/>
            <person name="Goesmann A."/>
            <person name="Henrissat B."/>
            <person name="Duncan S.H."/>
            <person name="Flint H.J."/>
        </authorList>
    </citation>
    <scope>NUCLEOTIDE SEQUENCE</scope>
    <source>
        <strain evidence="17">NBRC 103408</strain>
    </source>
</reference>
<evidence type="ECO:0000256" key="7">
    <source>
        <dbReference type="ARBA" id="ARBA00037305"/>
    </source>
</evidence>
<dbReference type="EMBL" id="BSNF01000008">
    <property type="protein sequence ID" value="GLQ06965.1"/>
    <property type="molecule type" value="Genomic_DNA"/>
</dbReference>
<evidence type="ECO:0000256" key="2">
    <source>
        <dbReference type="ARBA" id="ARBA00022552"/>
    </source>
</evidence>
<dbReference type="InterPro" id="IPR020103">
    <property type="entry name" value="PsdUridine_synth_cat_dom_sf"/>
</dbReference>
<dbReference type="Pfam" id="PF00849">
    <property type="entry name" value="PseudoU_synth_2"/>
    <property type="match status" value="1"/>
</dbReference>
<evidence type="ECO:0000256" key="8">
    <source>
        <dbReference type="ARBA" id="ARBA00038944"/>
    </source>
</evidence>
<evidence type="ECO:0000313" key="18">
    <source>
        <dbReference type="Proteomes" id="UP001161409"/>
    </source>
</evidence>
<comment type="similarity">
    <text evidence="1">Belongs to the pseudouridine synthase RluA family.</text>
</comment>
<dbReference type="EC" id="5.4.99.28" evidence="8"/>
<evidence type="ECO:0000256" key="3">
    <source>
        <dbReference type="ARBA" id="ARBA00022694"/>
    </source>
</evidence>
<evidence type="ECO:0000256" key="12">
    <source>
        <dbReference type="ARBA" id="ARBA00042372"/>
    </source>
</evidence>
<organism evidence="17 18">
    <name type="scientific">Sneathiella chinensis</name>
    <dbReference type="NCBI Taxonomy" id="349750"/>
    <lineage>
        <taxon>Bacteria</taxon>
        <taxon>Pseudomonadati</taxon>
        <taxon>Pseudomonadota</taxon>
        <taxon>Alphaproteobacteria</taxon>
        <taxon>Sneathiellales</taxon>
        <taxon>Sneathiellaceae</taxon>
        <taxon>Sneathiella</taxon>
    </lineage>
</organism>
<evidence type="ECO:0000256" key="4">
    <source>
        <dbReference type="ARBA" id="ARBA00023235"/>
    </source>
</evidence>
<gene>
    <name evidence="17" type="ORF">GCM10007924_21860</name>
</gene>